<dbReference type="InterPro" id="IPR036209">
    <property type="entry name" value="YwmB-like_sf"/>
</dbReference>
<protein>
    <submittedName>
        <fullName evidence="2">Uncharacterized protein</fullName>
    </submittedName>
</protein>
<name>B0THM9_HELMI</name>
<dbReference type="STRING" id="498761.HM1_1107"/>
<feature type="region of interest" description="Disordered" evidence="1">
    <location>
        <begin position="71"/>
        <end position="102"/>
    </location>
</feature>
<accession>B0THM9</accession>
<organism evidence="2 3">
    <name type="scientific">Heliobacterium modesticaldum (strain ATCC 51547 / Ice1)</name>
    <dbReference type="NCBI Taxonomy" id="498761"/>
    <lineage>
        <taxon>Bacteria</taxon>
        <taxon>Bacillati</taxon>
        <taxon>Bacillota</taxon>
        <taxon>Clostridia</taxon>
        <taxon>Eubacteriales</taxon>
        <taxon>Heliobacteriaceae</taxon>
        <taxon>Heliomicrobium</taxon>
    </lineage>
</organism>
<dbReference type="InterPro" id="IPR014794">
    <property type="entry name" value="DUF1779"/>
</dbReference>
<evidence type="ECO:0000313" key="2">
    <source>
        <dbReference type="EMBL" id="ABZ83467.1"/>
    </source>
</evidence>
<sequence>MLKFFFYLIAQVVLFLLLSFFLLFRNGGEGARWVIRQMPAVEATVAGYVQTYTPSLMEVWTTLAPPFMNSPDKEEFPEPTEAPPLHRRFGPETSADEKGAPKRTEVFAGGTEQAIGRSAGMPIDLALIESLALAMESSGITPREAVITLSMPIAPPAAEGLPDRERQSAAERLLQTHFRAITGQDAAEKAVIRGEGQGHFGFLRGDDGKGGRLDLMVQMEAERAHLTAILRSPLPALKASDCLTRLYRLADGQRHSEFSLTVQGTRPGLLALEEQEQTIRRCLERLQAQTLRVATKEAVIVSAYCPRFPGGIAMGEENLNLQAMARYHGVDQNTHFAFAYPMLLQEM</sequence>
<gene>
    <name evidence="2" type="ORF">HM1_1107</name>
</gene>
<dbReference type="RefSeq" id="WP_012281996.1">
    <property type="nucleotide sequence ID" value="NC_010337.2"/>
</dbReference>
<proteinExistence type="predicted"/>
<dbReference type="AlphaFoldDB" id="B0THM9"/>
<keyword evidence="3" id="KW-1185">Reference proteome</keyword>
<reference evidence="2 3" key="1">
    <citation type="journal article" date="2008" name="J. Bacteriol.">
        <title>The genome of Heliobacterium modesticaldum, a phototrophic representative of the Firmicutes containing the simplest photosynthetic apparatus.</title>
        <authorList>
            <person name="Sattley W.M."/>
            <person name="Madigan M.T."/>
            <person name="Swingley W.D."/>
            <person name="Cheung P.C."/>
            <person name="Clocksin K.M."/>
            <person name="Conrad A.L."/>
            <person name="Dejesa L.C."/>
            <person name="Honchak B.M."/>
            <person name="Jung D.O."/>
            <person name="Karbach L.E."/>
            <person name="Kurdoglu A."/>
            <person name="Lahiri S."/>
            <person name="Mastrian S.D."/>
            <person name="Page L.E."/>
            <person name="Taylor H.L."/>
            <person name="Wang Z.T."/>
            <person name="Raymond J."/>
            <person name="Chen M."/>
            <person name="Blankenship R.E."/>
            <person name="Touchman J.W."/>
        </authorList>
    </citation>
    <scope>NUCLEOTIDE SEQUENCE [LARGE SCALE GENOMIC DNA]</scope>
    <source>
        <strain evidence="3">ATCC 51547 / Ice1</strain>
    </source>
</reference>
<dbReference type="EMBL" id="CP000930">
    <property type="protein sequence ID" value="ABZ83467.1"/>
    <property type="molecule type" value="Genomic_DNA"/>
</dbReference>
<dbReference type="KEGG" id="hmo:HM1_1107"/>
<dbReference type="Gene3D" id="3.30.360.40">
    <property type="entry name" value="YwmB-like"/>
    <property type="match status" value="1"/>
</dbReference>
<evidence type="ECO:0000256" key="1">
    <source>
        <dbReference type="SAM" id="MobiDB-lite"/>
    </source>
</evidence>
<dbReference type="Proteomes" id="UP000008550">
    <property type="component" value="Chromosome"/>
</dbReference>
<dbReference type="SUPFAM" id="SSF143842">
    <property type="entry name" value="YwmB-like"/>
    <property type="match status" value="1"/>
</dbReference>
<dbReference type="OrthoDB" id="2079780at2"/>
<evidence type="ECO:0000313" key="3">
    <source>
        <dbReference type="Proteomes" id="UP000008550"/>
    </source>
</evidence>
<dbReference type="Pfam" id="PF08680">
    <property type="entry name" value="DUF1779"/>
    <property type="match status" value="1"/>
</dbReference>
<dbReference type="HOGENOM" id="CLU_798703_0_0_9"/>